<proteinExistence type="predicted"/>
<dbReference type="Proteomes" id="UP000290809">
    <property type="component" value="Unassembled WGS sequence"/>
</dbReference>
<name>A0A430Q9M4_SCHBO</name>
<evidence type="ECO:0000313" key="1">
    <source>
        <dbReference type="EMBL" id="RTG84410.1"/>
    </source>
</evidence>
<accession>A0A430Q9M4</accession>
<dbReference type="STRING" id="6184.A0A430Q9M4"/>
<reference evidence="1 2" key="1">
    <citation type="journal article" date="2019" name="PLoS Pathog.">
        <title>Genome sequence of the bovine parasite Schistosoma bovis Tanzania.</title>
        <authorList>
            <person name="Oey H."/>
            <person name="Zakrzewski M."/>
            <person name="Gobert G."/>
            <person name="Gravermann K."/>
            <person name="Stoye J."/>
            <person name="Jones M."/>
            <person name="Mcmanus D."/>
            <person name="Krause L."/>
        </authorList>
    </citation>
    <scope>NUCLEOTIDE SEQUENCE [LARGE SCALE GENOMIC DNA]</scope>
    <source>
        <strain evidence="1 2">TAN1997</strain>
    </source>
</reference>
<comment type="caution">
    <text evidence="1">The sequence shown here is derived from an EMBL/GenBank/DDBJ whole genome shotgun (WGS) entry which is preliminary data.</text>
</comment>
<dbReference type="EMBL" id="QMKO01002186">
    <property type="protein sequence ID" value="RTG84410.1"/>
    <property type="molecule type" value="Genomic_DNA"/>
</dbReference>
<evidence type="ECO:0000313" key="2">
    <source>
        <dbReference type="Proteomes" id="UP000290809"/>
    </source>
</evidence>
<dbReference type="AlphaFoldDB" id="A0A430Q9M4"/>
<organism evidence="1 2">
    <name type="scientific">Schistosoma bovis</name>
    <name type="common">Blood fluke</name>
    <dbReference type="NCBI Taxonomy" id="6184"/>
    <lineage>
        <taxon>Eukaryota</taxon>
        <taxon>Metazoa</taxon>
        <taxon>Spiralia</taxon>
        <taxon>Lophotrochozoa</taxon>
        <taxon>Platyhelminthes</taxon>
        <taxon>Trematoda</taxon>
        <taxon>Digenea</taxon>
        <taxon>Strigeidida</taxon>
        <taxon>Schistosomatoidea</taxon>
        <taxon>Schistosomatidae</taxon>
        <taxon>Schistosoma</taxon>
    </lineage>
</organism>
<protein>
    <submittedName>
        <fullName evidence="1">Uncharacterized protein</fullName>
    </submittedName>
</protein>
<gene>
    <name evidence="1" type="ORF">DC041_0004483</name>
</gene>
<sequence length="371" mass="43595">MQFNGNDTIIYNDCLYFYRTRRKPTPYNHYNMHYRQFYTLISKIIFNRNQNVFLCQTINNNNNNNNNNRFCSSLTSSIQVNHSLSTISSKEEVFPTWITSKYLPNDWLQKEFSDPFVLNNFKSLVVLCQYESKLGRWRTMKSLCSKDDVEIVDSESLLDSLFLNVYQKELNINARTGIQIIHNVCKYKFSEQNVSLQYNQHFDPLHIRLDILNCDIILSKLYDPLYNIGVKHVNKLIERCPDLPLSTMICPTDMPDSNYNESVLLRGRLELLDICEFCINDMGLESYDYVNASSSPTHKHSLRHSTGLCISKCPIWELSLDHVRARYIFLRLVGYWPLARRTLEKNNIQFYEEIYSHLITTSDSIDDSVDV</sequence>
<keyword evidence="2" id="KW-1185">Reference proteome</keyword>